<protein>
    <submittedName>
        <fullName evidence="2">Cyclin dependent kinase (Pho85)</fullName>
    </submittedName>
</protein>
<evidence type="ECO:0000313" key="2">
    <source>
        <dbReference type="EMBL" id="KAJ6439665.1"/>
    </source>
</evidence>
<dbReference type="EMBL" id="JAQHRD010000006">
    <property type="protein sequence ID" value="KAJ6439665.1"/>
    <property type="molecule type" value="Genomic_DNA"/>
</dbReference>
<keyword evidence="2" id="KW-0418">Kinase</keyword>
<keyword evidence="3" id="KW-1185">Reference proteome</keyword>
<accession>A0AB34FN87</accession>
<gene>
    <name evidence="2" type="ORF">O9K51_07555</name>
</gene>
<evidence type="ECO:0000256" key="1">
    <source>
        <dbReference type="SAM" id="SignalP"/>
    </source>
</evidence>
<feature type="chain" id="PRO_5044230291" evidence="1">
    <location>
        <begin position="17"/>
        <end position="179"/>
    </location>
</feature>
<organism evidence="2 3">
    <name type="scientific">Purpureocillium lavendulum</name>
    <dbReference type="NCBI Taxonomy" id="1247861"/>
    <lineage>
        <taxon>Eukaryota</taxon>
        <taxon>Fungi</taxon>
        <taxon>Dikarya</taxon>
        <taxon>Ascomycota</taxon>
        <taxon>Pezizomycotina</taxon>
        <taxon>Sordariomycetes</taxon>
        <taxon>Hypocreomycetidae</taxon>
        <taxon>Hypocreales</taxon>
        <taxon>Ophiocordycipitaceae</taxon>
        <taxon>Purpureocillium</taxon>
    </lineage>
</organism>
<evidence type="ECO:0000313" key="3">
    <source>
        <dbReference type="Proteomes" id="UP001163105"/>
    </source>
</evidence>
<feature type="signal peptide" evidence="1">
    <location>
        <begin position="1"/>
        <end position="16"/>
    </location>
</feature>
<keyword evidence="1" id="KW-0732">Signal</keyword>
<dbReference type="Proteomes" id="UP001163105">
    <property type="component" value="Unassembled WGS sequence"/>
</dbReference>
<name>A0AB34FN87_9HYPO</name>
<sequence>MKPCTVIATLSAVAFATPTPDECVQKCNSDMDRCVVGGNAIASCTTTYIGCLGYNPYDEVPYKKPTTCRKAATGDSCADKCNNSMDKCVSGGHAISTCTTTYIGCLGYSPYDEVPFMKPTACRKTLAVRDACARNCNSAMDKCVAGGNDIASCTGTYTECLGFNPYDVVPYKKPTTCRK</sequence>
<comment type="caution">
    <text evidence="2">The sequence shown here is derived from an EMBL/GenBank/DDBJ whole genome shotgun (WGS) entry which is preliminary data.</text>
</comment>
<keyword evidence="2" id="KW-0808">Transferase</keyword>
<dbReference type="AlphaFoldDB" id="A0AB34FN87"/>
<proteinExistence type="predicted"/>
<reference evidence="2" key="1">
    <citation type="submission" date="2023-01" db="EMBL/GenBank/DDBJ databases">
        <title>The growth and conidiation of Purpureocillium lavendulum are regulated by nitrogen source and histone H3K14 acetylation.</title>
        <authorList>
            <person name="Tang P."/>
            <person name="Han J."/>
            <person name="Zhang C."/>
            <person name="Tang P."/>
            <person name="Qi F."/>
            <person name="Zhang K."/>
            <person name="Liang L."/>
        </authorList>
    </citation>
    <scope>NUCLEOTIDE SEQUENCE</scope>
    <source>
        <strain evidence="2">YMF1.00683</strain>
    </source>
</reference>
<dbReference type="GO" id="GO:0016301">
    <property type="term" value="F:kinase activity"/>
    <property type="evidence" value="ECO:0007669"/>
    <property type="project" value="UniProtKB-KW"/>
</dbReference>